<dbReference type="EMBL" id="CM055736">
    <property type="protein sequence ID" value="KAJ8006545.1"/>
    <property type="molecule type" value="Genomic_DNA"/>
</dbReference>
<protein>
    <submittedName>
        <fullName evidence="1">Uncharacterized protein</fullName>
    </submittedName>
</protein>
<name>A0ACC2GSV4_DALPE</name>
<gene>
    <name evidence="1" type="ORF">DPEC_G00108360</name>
</gene>
<evidence type="ECO:0000313" key="2">
    <source>
        <dbReference type="Proteomes" id="UP001157502"/>
    </source>
</evidence>
<organism evidence="1 2">
    <name type="scientific">Dallia pectoralis</name>
    <name type="common">Alaska blackfish</name>
    <dbReference type="NCBI Taxonomy" id="75939"/>
    <lineage>
        <taxon>Eukaryota</taxon>
        <taxon>Metazoa</taxon>
        <taxon>Chordata</taxon>
        <taxon>Craniata</taxon>
        <taxon>Vertebrata</taxon>
        <taxon>Euteleostomi</taxon>
        <taxon>Actinopterygii</taxon>
        <taxon>Neopterygii</taxon>
        <taxon>Teleostei</taxon>
        <taxon>Protacanthopterygii</taxon>
        <taxon>Esociformes</taxon>
        <taxon>Umbridae</taxon>
        <taxon>Dallia</taxon>
    </lineage>
</organism>
<sequence>MDRDQERETETHPAKLFCFLAHSSLKQEVARLPAVEGGALCAVLNAANGGSSRSSERLRRQKAGGKTGEVEGVTRER</sequence>
<keyword evidence="2" id="KW-1185">Reference proteome</keyword>
<reference evidence="1" key="1">
    <citation type="submission" date="2021-05" db="EMBL/GenBank/DDBJ databases">
        <authorList>
            <person name="Pan Q."/>
            <person name="Jouanno E."/>
            <person name="Zahm M."/>
            <person name="Klopp C."/>
            <person name="Cabau C."/>
            <person name="Louis A."/>
            <person name="Berthelot C."/>
            <person name="Parey E."/>
            <person name="Roest Crollius H."/>
            <person name="Montfort J."/>
            <person name="Robinson-Rechavi M."/>
            <person name="Bouchez O."/>
            <person name="Lampietro C."/>
            <person name="Lopez Roques C."/>
            <person name="Donnadieu C."/>
            <person name="Postlethwait J."/>
            <person name="Bobe J."/>
            <person name="Dillon D."/>
            <person name="Chandos A."/>
            <person name="von Hippel F."/>
            <person name="Guiguen Y."/>
        </authorList>
    </citation>
    <scope>NUCLEOTIDE SEQUENCE</scope>
    <source>
        <strain evidence="1">YG-Jan2019</strain>
    </source>
</reference>
<accession>A0ACC2GSV4</accession>
<proteinExistence type="predicted"/>
<comment type="caution">
    <text evidence="1">The sequence shown here is derived from an EMBL/GenBank/DDBJ whole genome shotgun (WGS) entry which is preliminary data.</text>
</comment>
<evidence type="ECO:0000313" key="1">
    <source>
        <dbReference type="EMBL" id="KAJ8006545.1"/>
    </source>
</evidence>
<dbReference type="Proteomes" id="UP001157502">
    <property type="component" value="Chromosome 9"/>
</dbReference>